<dbReference type="RefSeq" id="WP_069447833.1">
    <property type="nucleotide sequence ID" value="NZ_MDCJ01000007.1"/>
</dbReference>
<dbReference type="Pfam" id="PF14352">
    <property type="entry name" value="DUF4402"/>
    <property type="match status" value="1"/>
</dbReference>
<dbReference type="AlphaFoldDB" id="A0A1E3WFX1"/>
<gene>
    <name evidence="2" type="ORF">VSF3289_03815</name>
</gene>
<evidence type="ECO:0000313" key="2">
    <source>
        <dbReference type="EMBL" id="ODS04676.1"/>
    </source>
</evidence>
<protein>
    <recommendedName>
        <fullName evidence="4">DUF4402 domain-containing protein</fullName>
    </recommendedName>
</protein>
<feature type="chain" id="PRO_5009139294" description="DUF4402 domain-containing protein" evidence="1">
    <location>
        <begin position="23"/>
        <end position="147"/>
    </location>
</feature>
<proteinExistence type="predicted"/>
<name>A0A1E3WFX1_9VIBR</name>
<dbReference type="EMBL" id="MDCJ01000007">
    <property type="protein sequence ID" value="ODS04676.1"/>
    <property type="molecule type" value="Genomic_DNA"/>
</dbReference>
<evidence type="ECO:0008006" key="4">
    <source>
        <dbReference type="Google" id="ProtNLM"/>
    </source>
</evidence>
<keyword evidence="1" id="KW-0732">Signal</keyword>
<evidence type="ECO:0000313" key="3">
    <source>
        <dbReference type="Proteomes" id="UP000095131"/>
    </source>
</evidence>
<dbReference type="InterPro" id="IPR025514">
    <property type="entry name" value="DUF4402"/>
</dbReference>
<dbReference type="PATRIC" id="fig|45658.8.peg.3788"/>
<dbReference type="Proteomes" id="UP000095131">
    <property type="component" value="Unassembled WGS sequence"/>
</dbReference>
<sequence>MKNLVKVVVASALALSAFQASALTEKLDITLNVKQPLTLVNTKALDFGTIFTSETADQAIQYTDPEAAAFDVTGEAGSIFDVAVNNGNTVELDNAGNKLVVTFNNPAALTLTGGNAVLNVGGTVGVAGKTLVAGAYTAQVDVAVTYQ</sequence>
<accession>A0A1E3WFX1</accession>
<reference evidence="2 3" key="1">
    <citation type="submission" date="2016-08" db="EMBL/GenBank/DDBJ databases">
        <title>Genome sequencing of Vibrio scophthalmi strain FP3289, an isolated from Paralichthys olivaceus.</title>
        <authorList>
            <person name="Han H.-J."/>
        </authorList>
    </citation>
    <scope>NUCLEOTIDE SEQUENCE [LARGE SCALE GENOMIC DNA]</scope>
    <source>
        <strain evidence="2 3">FP3289</strain>
    </source>
</reference>
<evidence type="ECO:0000256" key="1">
    <source>
        <dbReference type="SAM" id="SignalP"/>
    </source>
</evidence>
<feature type="signal peptide" evidence="1">
    <location>
        <begin position="1"/>
        <end position="22"/>
    </location>
</feature>
<comment type="caution">
    <text evidence="2">The sequence shown here is derived from an EMBL/GenBank/DDBJ whole genome shotgun (WGS) entry which is preliminary data.</text>
</comment>
<organism evidence="2 3">
    <name type="scientific">Vibrio scophthalmi</name>
    <dbReference type="NCBI Taxonomy" id="45658"/>
    <lineage>
        <taxon>Bacteria</taxon>
        <taxon>Pseudomonadati</taxon>
        <taxon>Pseudomonadota</taxon>
        <taxon>Gammaproteobacteria</taxon>
        <taxon>Vibrionales</taxon>
        <taxon>Vibrionaceae</taxon>
        <taxon>Vibrio</taxon>
    </lineage>
</organism>
<dbReference type="OrthoDB" id="5828630at2"/>